<protein>
    <submittedName>
        <fullName evidence="3">Glycosyltransferase family 4 protein</fullName>
    </submittedName>
</protein>
<accession>A0ABR7Q993</accession>
<dbReference type="CDD" id="cd03801">
    <property type="entry name" value="GT4_PimA-like"/>
    <property type="match status" value="1"/>
</dbReference>
<evidence type="ECO:0000313" key="4">
    <source>
        <dbReference type="Proteomes" id="UP000619238"/>
    </source>
</evidence>
<dbReference type="EMBL" id="JACGWS010000005">
    <property type="protein sequence ID" value="MBC8755125.1"/>
    <property type="molecule type" value="Genomic_DNA"/>
</dbReference>
<dbReference type="InterPro" id="IPR028098">
    <property type="entry name" value="Glyco_trans_4-like_N"/>
</dbReference>
<reference evidence="3 4" key="1">
    <citation type="submission" date="2020-07" db="EMBL/GenBank/DDBJ databases">
        <title>Description of Kordia aestuariivivens sp. nov., isolated from a tidal flat.</title>
        <authorList>
            <person name="Park S."/>
            <person name="Yoon J.-H."/>
        </authorList>
    </citation>
    <scope>NUCLEOTIDE SEQUENCE [LARGE SCALE GENOMIC DNA]</scope>
    <source>
        <strain evidence="3 4">YSTF-M3</strain>
    </source>
</reference>
<dbReference type="InterPro" id="IPR001296">
    <property type="entry name" value="Glyco_trans_1"/>
</dbReference>
<evidence type="ECO:0000313" key="3">
    <source>
        <dbReference type="EMBL" id="MBC8755125.1"/>
    </source>
</evidence>
<dbReference type="RefSeq" id="WP_187562171.1">
    <property type="nucleotide sequence ID" value="NZ_JACGWS010000005.1"/>
</dbReference>
<dbReference type="Pfam" id="PF13439">
    <property type="entry name" value="Glyco_transf_4"/>
    <property type="match status" value="1"/>
</dbReference>
<dbReference type="Pfam" id="PF00534">
    <property type="entry name" value="Glycos_transf_1"/>
    <property type="match status" value="1"/>
</dbReference>
<evidence type="ECO:0000259" key="2">
    <source>
        <dbReference type="Pfam" id="PF13439"/>
    </source>
</evidence>
<dbReference type="SUPFAM" id="SSF53756">
    <property type="entry name" value="UDP-Glycosyltransferase/glycogen phosphorylase"/>
    <property type="match status" value="1"/>
</dbReference>
<name>A0ABR7Q993_9FLAO</name>
<evidence type="ECO:0000259" key="1">
    <source>
        <dbReference type="Pfam" id="PF00534"/>
    </source>
</evidence>
<dbReference type="PANTHER" id="PTHR12526:SF630">
    <property type="entry name" value="GLYCOSYLTRANSFERASE"/>
    <property type="match status" value="1"/>
</dbReference>
<gene>
    <name evidence="3" type="ORF">H2O64_10610</name>
</gene>
<feature type="domain" description="Glycosyltransferase subfamily 4-like N-terminal" evidence="2">
    <location>
        <begin position="13"/>
        <end position="160"/>
    </location>
</feature>
<sequence>MKTLQVIDTLDTGGAEKLAVTYANALVTEVEASFLCATRKEGLLKNQVSEEVGYLFLNRKSTFDFAAIKRLKAFIKENEIDIVHAHATSFFIVFLTKMIYPKFKMVWHDHYGNSEFLSERKSFALKIASYAMNGIISVNQQLKEWAEGNLAIDKVTYLSNFPVKNETVKASTKLHGIDGKRIVCLANLRPQKDHFLLLRAFKSIQNAQKDWTVHLVGKDFEDEYSRKIKLYIHDHGLSENVFVYGSREDVSHILAQCAIGVLSSQSEGLPIALLEYGLHELAVLATDVGECKRVVSDETKGFLVASKNTEAFTKKLQYLIENENDRAAKAKKMNEHIQQHFAQEAIVQQLITFYSEL</sequence>
<dbReference type="Gene3D" id="3.40.50.2000">
    <property type="entry name" value="Glycogen Phosphorylase B"/>
    <property type="match status" value="2"/>
</dbReference>
<dbReference type="Proteomes" id="UP000619238">
    <property type="component" value="Unassembled WGS sequence"/>
</dbReference>
<proteinExistence type="predicted"/>
<feature type="domain" description="Glycosyl transferase family 1" evidence="1">
    <location>
        <begin position="178"/>
        <end position="328"/>
    </location>
</feature>
<keyword evidence="4" id="KW-1185">Reference proteome</keyword>
<dbReference type="PANTHER" id="PTHR12526">
    <property type="entry name" value="GLYCOSYLTRANSFERASE"/>
    <property type="match status" value="1"/>
</dbReference>
<organism evidence="3 4">
    <name type="scientific">Kordia aestuariivivens</name>
    <dbReference type="NCBI Taxonomy" id="2759037"/>
    <lineage>
        <taxon>Bacteria</taxon>
        <taxon>Pseudomonadati</taxon>
        <taxon>Bacteroidota</taxon>
        <taxon>Flavobacteriia</taxon>
        <taxon>Flavobacteriales</taxon>
        <taxon>Flavobacteriaceae</taxon>
        <taxon>Kordia</taxon>
    </lineage>
</organism>
<comment type="caution">
    <text evidence="3">The sequence shown here is derived from an EMBL/GenBank/DDBJ whole genome shotgun (WGS) entry which is preliminary data.</text>
</comment>